<feature type="domain" description="PDZ" evidence="6">
    <location>
        <begin position="1697"/>
        <end position="1753"/>
    </location>
</feature>
<gene>
    <name evidence="7" type="ORF">MSPICULIGERA_LOCUS3769</name>
</gene>
<feature type="region of interest" description="Disordered" evidence="5">
    <location>
        <begin position="528"/>
        <end position="557"/>
    </location>
</feature>
<dbReference type="FunFam" id="2.30.42.10:FF:000070">
    <property type="entry name" value="Multiple PDZ domain protein"/>
    <property type="match status" value="1"/>
</dbReference>
<feature type="compositionally biased region" description="Low complexity" evidence="5">
    <location>
        <begin position="1604"/>
        <end position="1627"/>
    </location>
</feature>
<evidence type="ECO:0000256" key="4">
    <source>
        <dbReference type="ARBA" id="ARBA00023136"/>
    </source>
</evidence>
<feature type="domain" description="PDZ" evidence="6">
    <location>
        <begin position="400"/>
        <end position="493"/>
    </location>
</feature>
<feature type="compositionally biased region" description="Basic and acidic residues" evidence="5">
    <location>
        <begin position="1628"/>
        <end position="1637"/>
    </location>
</feature>
<dbReference type="InterPro" id="IPR036034">
    <property type="entry name" value="PDZ_sf"/>
</dbReference>
<feature type="compositionally biased region" description="Polar residues" evidence="5">
    <location>
        <begin position="1654"/>
        <end position="1665"/>
    </location>
</feature>
<dbReference type="CDD" id="cd00136">
    <property type="entry name" value="PDZ_canonical"/>
    <property type="match status" value="1"/>
</dbReference>
<dbReference type="Gene3D" id="2.30.42.10">
    <property type="match status" value="10"/>
</dbReference>
<dbReference type="CDD" id="cd06671">
    <property type="entry name" value="PDZ7_MUPP1-PD6_PATJ-like"/>
    <property type="match status" value="1"/>
</dbReference>
<feature type="region of interest" description="Disordered" evidence="5">
    <location>
        <begin position="1604"/>
        <end position="1681"/>
    </location>
</feature>
<feature type="domain" description="PDZ" evidence="6">
    <location>
        <begin position="578"/>
        <end position="653"/>
    </location>
</feature>
<feature type="region of interest" description="Disordered" evidence="5">
    <location>
        <begin position="131"/>
        <end position="236"/>
    </location>
</feature>
<reference evidence="7" key="1">
    <citation type="submission" date="2023-06" db="EMBL/GenBank/DDBJ databases">
        <authorList>
            <person name="Delattre M."/>
        </authorList>
    </citation>
    <scope>NUCLEOTIDE SEQUENCE</scope>
    <source>
        <strain evidence="7">AF72</strain>
    </source>
</reference>
<feature type="non-terminal residue" evidence="7">
    <location>
        <position position="1753"/>
    </location>
</feature>
<sequence>MIASQVQLVLRAEDGSPRLRPKLSGEWTQVEVVRLEVLNGGLGFGIVGGTSTGVVVKTILPGSPANKDQRLRSGDHILQVGNINTQGMTSQQVATILRQQENLVEMIVGRPINGTEKPEDTADCWTMATKSALNPSQLEEERRGRRAHLEPTTSEKENEPTSDVPEEKPDPAEPEPEPSASQSNAPQPPTSDSRKNSTPHNTPPSTSGAQSIAAESRKSSLAARHSEPAGSPISPTMSLKALQEMALTVFLRENWENAGKYDVVEVELGRHPTMGLGITVAGYVHRKEEIGGVFVKSLVKGSAALRSKLVHQNDLILKVNGESLEHLSHADSVKTLVRSGQKVALSLVRFHADSPQALCLNMLQRQETETQVIDVQSSDPELVAFWKQRIEGDVDIIQSVIRPDRGGGGGDGGLGVALEGTVDVVEGTALCPHHYIGSIRRDGPAAGLLQAGDELLQVNHVHVYGESHVTVRDALARAVSANAPVTLVIARKAETISMWMPSGDAPLGSLPQCYPLLASASQQVTKAKSDPCLPSCSRQPDDSNVDEEYEPRASGSRMRARSLEPLTGLAVWECVPVVVWLHKDSRGLGFSVADYKDPRHPASSVVVVRSLVPGGVAQADGRIVPGDRLLSVNKQDLSCASLERAVAVLKAAPMGSVRLCIAKPVPVDERSMASMTSWSPCSSRSVSPASPMRLAGSWAYDVIYLPAHLERTIKVQKGPVPLGITVDAERDKGVNGCVVKSICGKKAIARDGRLQVGDYIVKINHEPLRNSTSSQARAILKRTNLVGTNCTIIYITGADAKIWKERFAKEAEPQTPELNRLSPRVFPKFYRGALDRKPSVDSQLEVSTAISTSLTEAPPTPAPTSPSDAEVEQLRQILNHIIDELLAEVMKQALQDSALQLDVLTQTPDWSTAKRSKLSKKKRDDAFSDKPGGWRTRARPPPLEKKRMRRRRARVALMRSKLWGEARTVILNREPDKSFGISIVGGRVEVSQKGGLPGTGNTVSGIFIKSVLPNSPAGQSGQINMGDRVLSVNEVDLREASHEEAVAAIRSATNPVKFVLQSLHSFAPHQQMISSTSSSTIGSIRVEASVRAHEPMETVVLHHDQVIVHEEKPKPIPKKQPSVDSSEVKPSVQRQATIESKKSLQSRVSDHSIHSGHSPSLRSIHAELANIASTSEAEVEPAPVDDPIVDGVEEESAAYLRRRPSDCEAPSTFGYTRGKIDQKYSALPGEVLFLQLRGVPEAGLGISLADSTDRLPHGILVISTHPACPLPIRPADEILEVNGKVLVGLSPAVASGHIRTANDEDYLELLVLRRPQPEPLPAPEKPEAPPAPAPVVLNGQAEPKEREQPTVRFEDGEKPEKAQPTVPPSPRNDRMRPPTEQATLSPQVNDARKKSVADRAVEIATGKETVIEIDKEGKGLGLSIVGGIDTVLGTVVIHEVYPDGAAAADGRLRPGDQVLEVNNQSLRNVTHETAIQHLRRTPNRVKLQVYRDVNLQRCLLDPTQIYNIIELELTKKPGRGLGLSIVGRKNEAGVYVSEVVRGGAAEADHRLFAGDQILAVNGTDVANLMQEEVAAMLKACVGKVTLKVGRWKVTEATDKVHAAAEAARATTASSPREEPPAAAANRPLEVKKADRDGALSPLAEEPIVAKDVQPTASAKPSTSSLMPKEPSPQPSSSTPSNVELLKDLKEEGSETILVELRKQSDQQLGMGIGKRSRGILVTSLQPGSAAAEKLKVGDRILAVNALPVTDQVR</sequence>
<comment type="subcellular location">
    <subcellularLocation>
        <location evidence="1">Membrane</location>
    </subcellularLocation>
</comment>
<dbReference type="InterPro" id="IPR051342">
    <property type="entry name" value="PDZ_scaffold"/>
</dbReference>
<evidence type="ECO:0000256" key="1">
    <source>
        <dbReference type="ARBA" id="ARBA00004370"/>
    </source>
</evidence>
<dbReference type="CDD" id="cd06673">
    <property type="entry name" value="PDZ10_MUPP1-PDZ8_PATJ-like"/>
    <property type="match status" value="1"/>
</dbReference>
<name>A0AA36CB16_9BILA</name>
<dbReference type="FunFam" id="2.30.42.10:FF:000038">
    <property type="entry name" value="Multiple PDZ domain protein isoform X1"/>
    <property type="match status" value="1"/>
</dbReference>
<feature type="domain" description="PDZ" evidence="6">
    <location>
        <begin position="712"/>
        <end position="783"/>
    </location>
</feature>
<dbReference type="GO" id="GO:0016020">
    <property type="term" value="C:membrane"/>
    <property type="evidence" value="ECO:0007669"/>
    <property type="project" value="UniProtKB-SubCell"/>
</dbReference>
<feature type="compositionally biased region" description="Basic and acidic residues" evidence="5">
    <location>
        <begin position="1342"/>
        <end position="1361"/>
    </location>
</feature>
<dbReference type="CDD" id="cd06670">
    <property type="entry name" value="PDZ6_MUPP1-like"/>
    <property type="match status" value="1"/>
</dbReference>
<dbReference type="Proteomes" id="UP001177023">
    <property type="component" value="Unassembled WGS sequence"/>
</dbReference>
<dbReference type="PANTHER" id="PTHR19964">
    <property type="entry name" value="MULTIPLE PDZ DOMAIN PROTEIN"/>
    <property type="match status" value="1"/>
</dbReference>
<feature type="domain" description="PDZ" evidence="6">
    <location>
        <begin position="1510"/>
        <end position="1592"/>
    </location>
</feature>
<dbReference type="SUPFAM" id="SSF50156">
    <property type="entry name" value="PDZ domain-like"/>
    <property type="match status" value="10"/>
</dbReference>
<feature type="domain" description="PDZ" evidence="6">
    <location>
        <begin position="1233"/>
        <end position="1313"/>
    </location>
</feature>
<feature type="domain" description="PDZ" evidence="6">
    <location>
        <begin position="32"/>
        <end position="112"/>
    </location>
</feature>
<evidence type="ECO:0000256" key="3">
    <source>
        <dbReference type="ARBA" id="ARBA00022737"/>
    </source>
</evidence>
<feature type="region of interest" description="Disordered" evidence="5">
    <location>
        <begin position="1317"/>
        <end position="1393"/>
    </location>
</feature>
<feature type="compositionally biased region" description="Polar residues" evidence="5">
    <location>
        <begin position="196"/>
        <end position="210"/>
    </location>
</feature>
<organism evidence="7 8">
    <name type="scientific">Mesorhabditis spiculigera</name>
    <dbReference type="NCBI Taxonomy" id="96644"/>
    <lineage>
        <taxon>Eukaryota</taxon>
        <taxon>Metazoa</taxon>
        <taxon>Ecdysozoa</taxon>
        <taxon>Nematoda</taxon>
        <taxon>Chromadorea</taxon>
        <taxon>Rhabditida</taxon>
        <taxon>Rhabditina</taxon>
        <taxon>Rhabditomorpha</taxon>
        <taxon>Rhabditoidea</taxon>
        <taxon>Rhabditidae</taxon>
        <taxon>Mesorhabditinae</taxon>
        <taxon>Mesorhabditis</taxon>
    </lineage>
</organism>
<feature type="compositionally biased region" description="Basic and acidic residues" evidence="5">
    <location>
        <begin position="139"/>
        <end position="171"/>
    </location>
</feature>
<dbReference type="SMART" id="SM00228">
    <property type="entry name" value="PDZ"/>
    <property type="match status" value="9"/>
</dbReference>
<dbReference type="CDD" id="cd06674">
    <property type="entry name" value="PDZ11_MUPP1-PDZ9_PATJ-like"/>
    <property type="match status" value="1"/>
</dbReference>
<evidence type="ECO:0000259" key="6">
    <source>
        <dbReference type="PROSITE" id="PS50106"/>
    </source>
</evidence>
<evidence type="ECO:0000313" key="7">
    <source>
        <dbReference type="EMBL" id="CAJ0565111.1"/>
    </source>
</evidence>
<accession>A0AA36CB16</accession>
<evidence type="ECO:0000313" key="8">
    <source>
        <dbReference type="Proteomes" id="UP001177023"/>
    </source>
</evidence>
<evidence type="ECO:0000256" key="2">
    <source>
        <dbReference type="ARBA" id="ARBA00022553"/>
    </source>
</evidence>
<dbReference type="PANTHER" id="PTHR19964:SF92">
    <property type="entry name" value="PATJ HOMOLOG"/>
    <property type="match status" value="1"/>
</dbReference>
<feature type="domain" description="PDZ" evidence="6">
    <location>
        <begin position="265"/>
        <end position="351"/>
    </location>
</feature>
<dbReference type="PROSITE" id="PS50106">
    <property type="entry name" value="PDZ"/>
    <property type="match status" value="10"/>
</dbReference>
<feature type="compositionally biased region" description="Pro residues" evidence="5">
    <location>
        <begin position="1317"/>
        <end position="1333"/>
    </location>
</feature>
<keyword evidence="4" id="KW-0472">Membrane</keyword>
<protein>
    <recommendedName>
        <fullName evidence="6">PDZ domain-containing protein</fullName>
    </recommendedName>
</protein>
<feature type="region of interest" description="Disordered" evidence="5">
    <location>
        <begin position="1110"/>
        <end position="1161"/>
    </location>
</feature>
<dbReference type="EMBL" id="CATQJA010000968">
    <property type="protein sequence ID" value="CAJ0565111.1"/>
    <property type="molecule type" value="Genomic_DNA"/>
</dbReference>
<feature type="compositionally biased region" description="Polar residues" evidence="5">
    <location>
        <begin position="1132"/>
        <end position="1147"/>
    </location>
</feature>
<keyword evidence="8" id="KW-1185">Reference proteome</keyword>
<feature type="region of interest" description="Disordered" evidence="5">
    <location>
        <begin position="850"/>
        <end position="870"/>
    </location>
</feature>
<proteinExistence type="predicted"/>
<dbReference type="InterPro" id="IPR001478">
    <property type="entry name" value="PDZ"/>
</dbReference>
<keyword evidence="3" id="KW-0677">Repeat</keyword>
<feature type="domain" description="PDZ" evidence="6">
    <location>
        <begin position="1410"/>
        <end position="1493"/>
    </location>
</feature>
<feature type="domain" description="PDZ" evidence="6">
    <location>
        <begin position="968"/>
        <end position="1064"/>
    </location>
</feature>
<comment type="caution">
    <text evidence="7">The sequence shown here is derived from an EMBL/GenBank/DDBJ whole genome shotgun (WGS) entry which is preliminary data.</text>
</comment>
<feature type="region of interest" description="Disordered" evidence="5">
    <location>
        <begin position="911"/>
        <end position="950"/>
    </location>
</feature>
<evidence type="ECO:0000256" key="5">
    <source>
        <dbReference type="SAM" id="MobiDB-lite"/>
    </source>
</evidence>
<keyword evidence="2" id="KW-0597">Phosphoprotein</keyword>
<dbReference type="Pfam" id="PF00595">
    <property type="entry name" value="PDZ"/>
    <property type="match status" value="9"/>
</dbReference>